<organism evidence="1">
    <name type="scientific">Opuntia streptacantha</name>
    <name type="common">Prickly pear cactus</name>
    <name type="synonym">Opuntia cardona</name>
    <dbReference type="NCBI Taxonomy" id="393608"/>
    <lineage>
        <taxon>Eukaryota</taxon>
        <taxon>Viridiplantae</taxon>
        <taxon>Streptophyta</taxon>
        <taxon>Embryophyta</taxon>
        <taxon>Tracheophyta</taxon>
        <taxon>Spermatophyta</taxon>
        <taxon>Magnoliopsida</taxon>
        <taxon>eudicotyledons</taxon>
        <taxon>Gunneridae</taxon>
        <taxon>Pentapetalae</taxon>
        <taxon>Caryophyllales</taxon>
        <taxon>Cactineae</taxon>
        <taxon>Cactaceae</taxon>
        <taxon>Opuntioideae</taxon>
        <taxon>Opuntia</taxon>
    </lineage>
</organism>
<protein>
    <submittedName>
        <fullName evidence="1">Uncharacterized protein</fullName>
    </submittedName>
</protein>
<reference evidence="1" key="2">
    <citation type="submission" date="2020-07" db="EMBL/GenBank/DDBJ databases">
        <authorList>
            <person name="Vera ALvarez R."/>
            <person name="Arias-Moreno D.M."/>
            <person name="Jimenez-Jacinto V."/>
            <person name="Jimenez-Bremont J.F."/>
            <person name="Swaminathan K."/>
            <person name="Moose S.P."/>
            <person name="Guerrero-Gonzalez M.L."/>
            <person name="Marino-Ramirez L."/>
            <person name="Landsman D."/>
            <person name="Rodriguez-Kessler M."/>
            <person name="Delgado-Sanchez P."/>
        </authorList>
    </citation>
    <scope>NUCLEOTIDE SEQUENCE</scope>
    <source>
        <tissue evidence="1">Cladode</tissue>
    </source>
</reference>
<proteinExistence type="predicted"/>
<sequence length="102" mass="11735">MIGPIALCWSSCLLKLPATFRRKGRGTIQFYHCIPLWTSHQKPPAAPQQYHQLKDSTLLQPRHQKELPLLQQSMSYLCFLCVSCFHLNQCFPLLLVRLDGSP</sequence>
<dbReference type="AlphaFoldDB" id="A0A7C9CFI2"/>
<accession>A0A7C9CFI2</accession>
<evidence type="ECO:0000313" key="1">
    <source>
        <dbReference type="EMBL" id="MBA4617061.1"/>
    </source>
</evidence>
<name>A0A7C9CFI2_OPUST</name>
<reference evidence="1" key="1">
    <citation type="journal article" date="2013" name="J. Plant Res.">
        <title>Effect of fungi and light on seed germination of three Opuntia species from semiarid lands of central Mexico.</title>
        <authorList>
            <person name="Delgado-Sanchez P."/>
            <person name="Jimenez-Bremont J.F."/>
            <person name="Guerrero-Gonzalez Mde L."/>
            <person name="Flores J."/>
        </authorList>
    </citation>
    <scope>NUCLEOTIDE SEQUENCE</scope>
    <source>
        <tissue evidence="1">Cladode</tissue>
    </source>
</reference>
<dbReference type="EMBL" id="GISG01014413">
    <property type="protein sequence ID" value="MBA4617061.1"/>
    <property type="molecule type" value="Transcribed_RNA"/>
</dbReference>